<evidence type="ECO:0008006" key="2">
    <source>
        <dbReference type="Google" id="ProtNLM"/>
    </source>
</evidence>
<dbReference type="Gene3D" id="1.10.150.450">
    <property type="match status" value="1"/>
</dbReference>
<sequence length="243" mass="27904">MAFSKEPGQSPAALLEKGNPTKPVLFFDVDNCLYPQDSGVQEEAWEGIYNYIKSHVGLDKEQAAELCAEYSKTYGFLPEGLVRHHSIDAKHYNSTIDEGLPIEALLKPDPKLRQLLQDIDRSKVRLWLFSNADDVYVKRVVRHLEIDDCFEGLSYCDYARVPLLHKPKREKFQEAMKDAGIESITDCYFVDDSYLNCRGAQDFGWTAMHLIQDGFPTPPSRASQHQIKSLEELRVIFPQWFKN</sequence>
<reference evidence="1" key="1">
    <citation type="submission" date="2015-01" db="EMBL/GenBank/DDBJ databases">
        <authorList>
            <person name="Durling Mikael"/>
        </authorList>
    </citation>
    <scope>NUCLEOTIDE SEQUENCE</scope>
</reference>
<dbReference type="PANTHER" id="PTHR47438">
    <property type="entry name" value="PHOSPHATE METABOLISM PROTEIN 8-RELATED"/>
    <property type="match status" value="1"/>
</dbReference>
<dbReference type="SFLD" id="SFLDS00003">
    <property type="entry name" value="Haloacid_Dehalogenase"/>
    <property type="match status" value="1"/>
</dbReference>
<organism evidence="1">
    <name type="scientific">Bionectria ochroleuca</name>
    <name type="common">Gliocladium roseum</name>
    <dbReference type="NCBI Taxonomy" id="29856"/>
    <lineage>
        <taxon>Eukaryota</taxon>
        <taxon>Fungi</taxon>
        <taxon>Dikarya</taxon>
        <taxon>Ascomycota</taxon>
        <taxon>Pezizomycotina</taxon>
        <taxon>Sordariomycetes</taxon>
        <taxon>Hypocreomycetidae</taxon>
        <taxon>Hypocreales</taxon>
        <taxon>Bionectriaceae</taxon>
        <taxon>Clonostachys</taxon>
    </lineage>
</organism>
<protein>
    <recommendedName>
        <fullName evidence="2">Pyrimidine 5'-nucleotidase</fullName>
    </recommendedName>
</protein>
<accession>A0A0B7K7W0</accession>
<dbReference type="InterPro" id="IPR006439">
    <property type="entry name" value="HAD-SF_hydro_IA"/>
</dbReference>
<dbReference type="NCBIfam" id="TIGR01993">
    <property type="entry name" value="Pyr-5-nucltdase"/>
    <property type="match status" value="1"/>
</dbReference>
<dbReference type="NCBIfam" id="TIGR01509">
    <property type="entry name" value="HAD-SF-IA-v3"/>
    <property type="match status" value="1"/>
</dbReference>
<evidence type="ECO:0000313" key="1">
    <source>
        <dbReference type="EMBL" id="CEO51075.1"/>
    </source>
</evidence>
<name>A0A0B7K7W0_BIOOC</name>
<dbReference type="GO" id="GO:0009166">
    <property type="term" value="P:nucleotide catabolic process"/>
    <property type="evidence" value="ECO:0007669"/>
    <property type="project" value="TreeGrafter"/>
</dbReference>
<dbReference type="InterPro" id="IPR023214">
    <property type="entry name" value="HAD_sf"/>
</dbReference>
<dbReference type="GO" id="GO:0008252">
    <property type="term" value="F:nucleotidase activity"/>
    <property type="evidence" value="ECO:0007669"/>
    <property type="project" value="TreeGrafter"/>
</dbReference>
<dbReference type="SFLD" id="SFLDG01132">
    <property type="entry name" value="C1.5.3:_5'-Nucleotidase_Like"/>
    <property type="match status" value="1"/>
</dbReference>
<dbReference type="InterPro" id="IPR052791">
    <property type="entry name" value="SSM1_domain"/>
</dbReference>
<dbReference type="EMBL" id="CDPU01000021">
    <property type="protein sequence ID" value="CEO51075.1"/>
    <property type="molecule type" value="Genomic_DNA"/>
</dbReference>
<dbReference type="InterPro" id="IPR010237">
    <property type="entry name" value="Pyr-5-nucltdase"/>
</dbReference>
<dbReference type="AlphaFoldDB" id="A0A0B7K7W0"/>
<dbReference type="Gene3D" id="3.40.50.1000">
    <property type="entry name" value="HAD superfamily/HAD-like"/>
    <property type="match status" value="1"/>
</dbReference>
<dbReference type="Pfam" id="PF00702">
    <property type="entry name" value="Hydrolase"/>
    <property type="match status" value="1"/>
</dbReference>
<dbReference type="PANTHER" id="PTHR47438:SF1">
    <property type="entry name" value="PHOSPHATE METABOLISM PROTEIN 8-RELATED"/>
    <property type="match status" value="1"/>
</dbReference>
<dbReference type="SFLD" id="SFLDG01129">
    <property type="entry name" value="C1.5:_HAD__Beta-PGM__Phosphata"/>
    <property type="match status" value="1"/>
</dbReference>
<proteinExistence type="predicted"/>
<dbReference type="SUPFAM" id="SSF56784">
    <property type="entry name" value="HAD-like"/>
    <property type="match status" value="1"/>
</dbReference>
<gene>
    <name evidence="1" type="ORF">BN869_000007133_1</name>
</gene>
<dbReference type="InterPro" id="IPR036412">
    <property type="entry name" value="HAD-like_sf"/>
</dbReference>
<dbReference type="GO" id="GO:0006206">
    <property type="term" value="P:pyrimidine nucleobase metabolic process"/>
    <property type="evidence" value="ECO:0007669"/>
    <property type="project" value="TreeGrafter"/>
</dbReference>